<evidence type="ECO:0000313" key="4">
    <source>
        <dbReference type="Proteomes" id="UP001278738"/>
    </source>
</evidence>
<dbReference type="InterPro" id="IPR026341">
    <property type="entry name" value="T9SS_type_B"/>
</dbReference>
<dbReference type="RefSeq" id="WP_229975611.1">
    <property type="nucleotide sequence ID" value="NZ_CP087133.1"/>
</dbReference>
<name>A0AAJ2S4U9_9FLAO</name>
<organism evidence="2 3">
    <name type="scientific">Flavobacterium flavipigmentatum</name>
    <dbReference type="NCBI Taxonomy" id="2893884"/>
    <lineage>
        <taxon>Bacteria</taxon>
        <taxon>Pseudomonadati</taxon>
        <taxon>Bacteroidota</taxon>
        <taxon>Flavobacteriia</taxon>
        <taxon>Flavobacteriales</taxon>
        <taxon>Flavobacteriaceae</taxon>
        <taxon>Flavobacterium</taxon>
    </lineage>
</organism>
<keyword evidence="4" id="KW-1185">Reference proteome</keyword>
<gene>
    <name evidence="1" type="ORF">SGQ18_02105</name>
    <name evidence="2" type="ORF">SGQ44_02110</name>
</gene>
<dbReference type="EMBL" id="JAWXVH010000001">
    <property type="protein sequence ID" value="MDX6184533.1"/>
    <property type="molecule type" value="Genomic_DNA"/>
</dbReference>
<sequence>MKKPTNLRLIVLALIFFQSYFVVSQNLKPFTPRFDMRLKGDMLLIGNNILNRDENRNNRRPNNAYNDAGYNSDFDMKYIDIDSDNTTFSSSSATLTIPKPACYKIVYAGLYWGAILQQDDRTDIQKVKLKLPTGGYNDITGQIIYDANNTPIGANNNKPYACYADITSLVAGQTNAQGLYTVANVKSSEGANGGTGLSAGWSIYVVYEDPTLPAKFITSFDGFSGIGGATTLDIPVSGFKTIPTGPVRVKFAFAALEGDQPIAGDYLQINGIPISATNAANTVIRATNNFFNSSVTYVDPATDKTENFLNRNPASTNTLGYDAGILNINNPGTVLKPGGIVIDNNATSANITLGSTQDVYFYYFNAFAVDIIEPNIVLTKIVKNAAGVDIGNQDVTLGQQLNYEIGFKNTGNDDARGLTIRDQLPINIIFNYPADLNPLPAGVTVQSYDPITRSIVFRVDDSVVKANTLSEKVISFKVQVVPDCNSLSEACSNSIDNSAYSTYRGTLNTDFLISDDPSVNTNTGCILTPKATNFLVGVDGCKYTESIILCQDNVDLVAANGYTNYTWYSDEARTNQIGTGQTLNVTQPGIYYVYNLAAAPCRSIYQAFTVTRFGSTNANPVIPYARAPYKGEVLICPNNGKELPNIFLCGANDSRLIETNISDGSTIVWEKLNEASCAPPSSPSCANESPTCTWTQVATGPSYDARIAGQYRLTLNYAGGCFNRFYFNVFTNSLNPTETHTDLICGKPGTITIGGVPAGYEYSINGTTYQASNIFNVTTAGIYTVYIKQIGVTANPCIFTVPNIQIRQRNFSVTQDVTQPLCYGEKGRIRVAVNDANAQYYYKLYNNGLLLSNIGPVPESEYTFDNLNTNQNYVLEVSTDDGCTDTKYIYIGQVWNEYKATLSLIQPLTACTDGRVRITTEGGNSPYNYFINSDTVFQSENEFVVTTPGVYTVKIVDRNNCTITRTITVPNNAKPTYTITNTNSACYNDNAEIRVNLTNANGYTMSYSINNGGTFVSNPVFSNLQPGTYNVVVRYGISYTNSSGQNTIQYCTDPAVTRIIAGPTSAVTASGGVAELAGCTLSQMGGKLRINNAQGGTAPYQYSFDGGATWQASNEKDVLPGSYILKIRDAVGCEYTIPYTIILDPKPAEPTITVEDPVFNCNGTATSRVTVTNGTSTNYTYEYYLDNVPNTPITNNVFLNVPSGPHTVSVRYNVTTVSTYSNLLQEDFGKGGYTTTPGINPAYCFEDESTPHPVGFPCGAFNDYQINDGKYAVASSINTTFGGSWLVAKDHTLPSDPLGRFLCVNVGGSAGIGGILYSKPIKDVIPNQPVIISLWAENLIRSSYPALADPKLTIQLVNNLNGVGGTETIVATTDTTNPWVVPKSDKWEYKELSLNPGAFNNLSFVIRSYSNEFNGNDVLIDDIWVRQIPRSCLAQKDFPIIIDSNQAFTASVTNVQGVRCNGGNTGSFTIVANNFNTTTGFQYSINGGATWLTSTTSPVVVNGLTAQTYDVRIRYDSSATTCNFTFGPVVTSPTALTITAQVTTQPTCTTGATITATANGGTAPYEYELRAANGITMVRPFQSSGIFVNVPTGSYTIVTRDINVCSSSASALVTVSVPTPPTASLSATSDLCFDAINKATLVVTATGTGTLTYSLDGAAPTTSNTFTNVGPGTHNILVTDSNNCTATVSNIVIAPELKANATITTALTCTVPTAIIRVDITDGTAPYTYRVRLGAGAYGAVTNVTGSTFNYTATTAGVYTFEIRDVNNCPIETSATVGAITIPTVTATPTNITCFGAANGSVLLTGAGGSGGYEYNFNNLGWSSNANYTGLAVGTYSYLVRDSNGCSPASQNVSITQPTQVSGSISATIIRCSASGTVPAVVTVTGSGGTGAYTYSFNGTSNFTSTNTYSTSTAGTVTAYIRDANGCQVGPLSVTINTLQPITGINLVDNGYDCSTTPQGGRVSLTAIKAGSLANVVYQIASGPAGFDTATNTSGNFVSLAPGNYVFRATDTATDCSFTISHTIVGTPQIVAGGSVTTNITCFGSTGTIRFTVNGAGTSGYNYVIRNAANVIVQQANGVPASTTTITVATALTAGTYTITATDVLTNCQAIYAVTLTQPAAALDVTATATTVNCNQYSAIIDADATGGTLNYTYAAGQGAVVPTVFDTNDKITVNTVNGTQLNWIVYVRDANGCTDTFPITIIEENRPVITSVAINNQCTATSSSTFVITANATGIAPLTYSIDGTNFQTANSFTVTPGTYTLTVKDGNGCTTAATTPIVVYARLTASTVVKELDCSPTPDATITVNAVGGRTGYTYEVSTNGGTSYTSIPSNVYSNITAAGTYLIKVIDANNCEFVTTTIINPIVAPTVTFTKVDVSCNGGSNGSVQLFGADGVPGYTYSNDGTTYGAISLFENLAAGNYTFYVKDSKQCTASVAVTITQPTVLVATATATTFTCSPTNTKQSAVVTIAVPTTGTAPYQYSFNGGDYTNNNTLTVNDNGSDQTINYSVRDAKGCTTAVQQIIINRLNPPVIATITGTPILCSPATSTTSTVTITTTNGVGALAYEILSGPVVNTSGATSGQFSGLTPGTYSFKVTDVNGCFDIKSHTVNNLNQIVVTASKLSDVDCFGSATGSIRYDVSGFTTTYSYSVNGGAAVTGQTATVFTLSNLSGPTTYNVVFTDDFTNCTVPTSVIISQPANPLTLALVSNVNANCNKVTSTVTVAANGGTTTYQYAILDADNLAATPVYGPSAVFNINSNAGADPNWVIFVRDAKGCVAQLPVTIATDPIPTVTATVSNQCLASGSSFQIVATGASGVAPYTYTINTGVAPSPANTFTVPAGTYTITVRDANNCTNTTTITVNEALTASAVLTKDISCAAPANATMNVTVVGGLAPYGYRVSIGGAAFTGSPIAFGGNTFTYTPTSLLGTTYQFEISDANGTICTALTNIVTTTTPATVTATATKVDPTCNGDSNGSITLTATAGVSPYEYSIDNGVTFVSTRVFGGLIAGTYSYRVRDAKGCISTPLNITLNDPAPIVAIATPSAIECNSNKPGSIQVDITSGGVGPFTYTLYDNTFTQISTPISTGATSVTFGGNVAFPTLLTYGDYYVTIVDANGCEFKSPRTRILTPPNINATGVASSGTCAAGASATINVLTAVYPVRYSIFGQPATQVGPTAATSHTFTGLDHGTTYQFQVVDNGGCFTIVEVTTPPSPSSIVIDPIAKTDVTCNGASTGSINFTVRNYGAGVTSMSYEIRDELTNLPIVPATGGTFNGLTGADVSGTISGLKAGNYTLFVKEVDGTECNVTQKFQITQPIQPLTAVVQSTVNANCNNPAQVTIRTTGGTGTYTYAYAVDPAVPSSFTSTSNVLNLDPGALGTDLVWNIIVRDANGCTFPLQTTIVKDPSPEIALQVVDKCVAQGSYVVRVSAINAGTGALSISVNGSGVYTSITTGLPFDVTGLNSGSNTISIKDANGCIDTETIIIDAPLVVTPAITALPTCLNNDGVITLSGAGGTNTYTYAIAPMPPSVTIAANVISGLPAGTYTVTMRDTATPTACSTTASVTLIAPTPVTFDAVVADALCNGSSDGSITVNVLAGNDNPVYTYAITPIPAGMVQTDNVFSNLPQGAYTITVNSGRGCSLSRPYTVGQPTLLAATAAVTDYSCNASNIAQPAIVTVNVTAGTGTAPYQYNFDGSANYYNANTLSVIDNGTPQTIHYYVKDANGCTFDNTVIVNPYQRITGLSFAAAPITCINTTTDVTVTVAGGYAITKYEIIAPTASAVDNAASATFLALAPGTYTFQVTDANGCKYQDSFTIQPVTNITVSGQLVRNVTCNPGANGEVLFTVGNFAGTYSYSINGGAVVTGQTSLTIPVTGINSASTQSIVVTDEVTGCTATVSVNVSQLPTLTIAIISNTPANCNFGAKVTVQGSGGTEPYSYAFVDTNITPVPALGAYKASPSAVLDANPTKNWVAFVRDANGCIAQIALPLTTDPLPTIDPITGVCYTGAPVNVTLTGTGVGPLQFNIGNGYTTNPNFTLNAPGSYTFYVKDANNCVVTTPYVYELEQELLLKAALTDLTCNADASIVLTATQGTGAYTGGYEVSTDNGVTFNPATLVGTTFTTNTPGTYIFRVTDSQACSAVTVPVVVTPNVTPTFTYTQVNVSCNGGNNGSFTIIPGAGTAPFEYSVNGGAFQSTTIPFTGLVAATYSVVVRDVKLCPSLAQDITIIDPPSLAVIPTITPFGCNTSNTATDAVLTLGASGGTPSGTGEYSYSFDNGVTFGSSPSKTVNTSQTINYVVVDANGCRVTGSATILPYTPPTDMNITATPIYCNTAGSFTTITVNSVSGGLASYTYEIIAPATAIATNTSGVFINLVADTYTLKVTDANGCSTTKSIVVEEEDEISVTAQLLSDVLCNGDATGTVTFTISNYINPAPAGYTYTLTPGAVVPTQVGDVVTYAGLIAGNYTFTVTDATSGCQASVTNFVVNQPSAPLSFTTNATNINCITKTATITVNATGGTPAYEYAVVPSNDPAPTTYSSGANLLVDTANGTVMAWDVYVRDLNGCAPAFQTVTITEDPLPTGAVVNAYSQCPDAINGTYTFTISGVSGVGPFEYSIGSGFQASPTFIVSAAGSYTLIVKDANNCEASFPALIDIFPALDLQVVVTTLPNCTSNNGVVTATTTGGASPANYEYSLDGNFGVPTGNFTGVAAGNHTIVVTDLTTGCDDTVTFNIPDATIITGFTVTATDVTCNSAADGTISAVIGASSPGVNDNPVYTYTVMAGATIIAGPQASGEFTGLAPGDYTVVVTSGRGCTTSDDVRINEPAPIVVNPPVVTQFGCTAGTNITNSATITVNSVTGGSSNYIKYEFIKGGTVVQSGASNVYTESDLSGGSYVVNVYDDKGCLGTSTAPIIIAPFISLDDIVVNIDDAITCISNEDITVSVTTTGGTPAALLYSVVGINGTVYTAVNQPTGVFTDLPIGNFMITVTNPATNCSIEEIYYVNNPNTFEIKAVPVNAQICFGARGSVDLTFVDNQLIPANDAGAFNYTITGPFPSIATIVGTTTGAGPITINNLTAGQYSVSARLVGRPTCTVETVFSIEQPNAVLAVTTTQSEITCITGNNDGTISASASGGWPGDYQYELVLNGATLVAYSAQYNFTGLSAGVYTINVRDAKGCIATTTATLVVPAPIVVTATANASVLSCFGARDGIITVNPPTGGQGSNYMYTLNIVSATPVIVSGPQSDPIFTGLAAGTYSITVTDGFSCAATSANIVITQPTEVIPTLTLSRTQTCLTQSELTLSATGGTGPYTYSTTANFATTIGSFTTSVTFGVPVGVYQYYVRDANGCVGFISNEVANPALEPLVVGLDVTNAVVKCLGEATGVIVANATGGLGNYSYTLENTAGTIIQGPQASGRFEGLVIGTYVVQVTSDDCTATSATAEIRQPATAIQAQFIPTNVSCFGENNGKIEVIASGGTGVIKYAISPDLNQFDSKTVFDRLAPGTYTLIAQDENGCYIINDVTITQPNPLIATEVPNSMVPEACAGDKDGSFSIQVVGGTEPYSVSLDVKAGPYTQGAVGQTIFPFTGLSGGKHIVYVNDSATNCSTEVEVIMPEPVVLNPTVEINYDCVNNAAANAVTVTIDPSNTDPSLVTYELDGLASTNQVSNIFLNVAPGVHYVTAIHDNGCFQSSVDFTIDAVAPLAITKTPGKEELNIISVTATGGSPAYEYSFDGEPFTSEHEFKIYKSRDYVIIVRDQNGCTATITVPGIYVDVCIPDHFTPNGDGQFDEWGPECTNIYNNLLFDIYDRYGRVIAKYRYGQKWDGKYNGEELPSGDYWYVLKLNDEKDAREFVGHFTLYR</sequence>
<evidence type="ECO:0000313" key="3">
    <source>
        <dbReference type="Proteomes" id="UP001270053"/>
    </source>
</evidence>
<protein>
    <submittedName>
        <fullName evidence="2">T9SS type B sorting domain-containing protein</fullName>
    </submittedName>
</protein>
<reference evidence="2 4" key="1">
    <citation type="submission" date="2023-11" db="EMBL/GenBank/DDBJ databases">
        <title>Unpublished Manusciprt.</title>
        <authorList>
            <person name="Saticioglu I.B."/>
            <person name="Ay H."/>
            <person name="Ajmi N."/>
            <person name="Altun S."/>
            <person name="Duman M."/>
        </authorList>
    </citation>
    <scope>NUCLEOTIDE SEQUENCE</scope>
    <source>
        <strain evidence="1 4">Fl-33</strain>
        <strain evidence="2">Fl-77</strain>
    </source>
</reference>
<dbReference type="EMBL" id="JAWXVG010000001">
    <property type="protein sequence ID" value="MDX6180932.1"/>
    <property type="molecule type" value="Genomic_DNA"/>
</dbReference>
<proteinExistence type="predicted"/>
<dbReference type="NCBIfam" id="TIGR04131">
    <property type="entry name" value="Bac_Flav_CTERM"/>
    <property type="match status" value="1"/>
</dbReference>
<evidence type="ECO:0000313" key="1">
    <source>
        <dbReference type="EMBL" id="MDX6180932.1"/>
    </source>
</evidence>
<dbReference type="Pfam" id="PF13585">
    <property type="entry name" value="CHU_C"/>
    <property type="match status" value="1"/>
</dbReference>
<dbReference type="Proteomes" id="UP001278738">
    <property type="component" value="Unassembled WGS sequence"/>
</dbReference>
<dbReference type="InterPro" id="IPR025667">
    <property type="entry name" value="SprB_repeat"/>
</dbReference>
<dbReference type="Proteomes" id="UP001270053">
    <property type="component" value="Unassembled WGS sequence"/>
</dbReference>
<comment type="caution">
    <text evidence="2">The sequence shown here is derived from an EMBL/GenBank/DDBJ whole genome shotgun (WGS) entry which is preliminary data.</text>
</comment>
<dbReference type="Pfam" id="PF13573">
    <property type="entry name" value="SprB"/>
    <property type="match status" value="9"/>
</dbReference>
<evidence type="ECO:0000313" key="2">
    <source>
        <dbReference type="EMBL" id="MDX6184533.1"/>
    </source>
</evidence>
<accession>A0AAJ2S4U9</accession>